<feature type="signal peptide" evidence="1">
    <location>
        <begin position="1"/>
        <end position="29"/>
    </location>
</feature>
<evidence type="ECO:0000313" key="2">
    <source>
        <dbReference type="EMBL" id="RCI10609.1"/>
    </source>
</evidence>
<feature type="chain" id="PRO_5017034329" description="Secreted protein" evidence="1">
    <location>
        <begin position="30"/>
        <end position="71"/>
    </location>
</feature>
<reference evidence="2 3" key="1">
    <citation type="journal article" date="2015" name="BMC Genomics">
        <title>Insights from the genome of Ophiocordyceps polyrhachis-furcata to pathogenicity and host specificity in insect fungi.</title>
        <authorList>
            <person name="Wichadakul D."/>
            <person name="Kobmoo N."/>
            <person name="Ingsriswang S."/>
            <person name="Tangphatsornruang S."/>
            <person name="Chantasingh D."/>
            <person name="Luangsa-ard J.J."/>
            <person name="Eurwilaichitr L."/>
        </authorList>
    </citation>
    <scope>NUCLEOTIDE SEQUENCE [LARGE SCALE GENOMIC DNA]</scope>
    <source>
        <strain evidence="2 3">BCC 54312</strain>
    </source>
</reference>
<accession>A0A367L863</accession>
<name>A0A367L863_9HYPO</name>
<proteinExistence type="predicted"/>
<dbReference type="EMBL" id="LKCN02000012">
    <property type="protein sequence ID" value="RCI10609.1"/>
    <property type="molecule type" value="Genomic_DNA"/>
</dbReference>
<keyword evidence="1" id="KW-0732">Signal</keyword>
<dbReference type="AlphaFoldDB" id="A0A367L863"/>
<evidence type="ECO:0000313" key="3">
    <source>
        <dbReference type="Proteomes" id="UP000253664"/>
    </source>
</evidence>
<gene>
    <name evidence="2" type="ORF">L249_4266</name>
</gene>
<evidence type="ECO:0000256" key="1">
    <source>
        <dbReference type="SAM" id="SignalP"/>
    </source>
</evidence>
<sequence length="71" mass="8068">MLAIISTCNCKSLYLVPLLSFSFSIALSAAPPDRAPRDTIGVLILYRRLYNPIRLGRNRPRPLYLLPLLLR</sequence>
<organism evidence="2 3">
    <name type="scientific">Ophiocordyceps polyrhachis-furcata BCC 54312</name>
    <dbReference type="NCBI Taxonomy" id="1330021"/>
    <lineage>
        <taxon>Eukaryota</taxon>
        <taxon>Fungi</taxon>
        <taxon>Dikarya</taxon>
        <taxon>Ascomycota</taxon>
        <taxon>Pezizomycotina</taxon>
        <taxon>Sordariomycetes</taxon>
        <taxon>Hypocreomycetidae</taxon>
        <taxon>Hypocreales</taxon>
        <taxon>Ophiocordycipitaceae</taxon>
        <taxon>Ophiocordyceps</taxon>
    </lineage>
</organism>
<protein>
    <recommendedName>
        <fullName evidence="4">Secreted protein</fullName>
    </recommendedName>
</protein>
<comment type="caution">
    <text evidence="2">The sequence shown here is derived from an EMBL/GenBank/DDBJ whole genome shotgun (WGS) entry which is preliminary data.</text>
</comment>
<evidence type="ECO:0008006" key="4">
    <source>
        <dbReference type="Google" id="ProtNLM"/>
    </source>
</evidence>
<dbReference type="Proteomes" id="UP000253664">
    <property type="component" value="Unassembled WGS sequence"/>
</dbReference>
<keyword evidence="3" id="KW-1185">Reference proteome</keyword>